<protein>
    <submittedName>
        <fullName evidence="1">Uncharacterized protein</fullName>
    </submittedName>
</protein>
<proteinExistence type="predicted"/>
<organism evidence="1 2">
    <name type="scientific">Methyloceanibacter caenitepidi</name>
    <dbReference type="NCBI Taxonomy" id="1384459"/>
    <lineage>
        <taxon>Bacteria</taxon>
        <taxon>Pseudomonadati</taxon>
        <taxon>Pseudomonadota</taxon>
        <taxon>Alphaproteobacteria</taxon>
        <taxon>Hyphomicrobiales</taxon>
        <taxon>Hyphomicrobiaceae</taxon>
        <taxon>Methyloceanibacter</taxon>
    </lineage>
</organism>
<reference evidence="1 2" key="1">
    <citation type="submission" date="2014-09" db="EMBL/GenBank/DDBJ databases">
        <title>Genome sequencing of Methyloceanibacter caenitepidi Gela4.</title>
        <authorList>
            <person name="Takeuchi M."/>
            <person name="Susumu S."/>
            <person name="Kamagata Y."/>
            <person name="Oshima K."/>
            <person name="Hattori M."/>
            <person name="Iwasaki W."/>
        </authorList>
    </citation>
    <scope>NUCLEOTIDE SEQUENCE [LARGE SCALE GENOMIC DNA]</scope>
    <source>
        <strain evidence="1 2">Gela4</strain>
    </source>
</reference>
<sequence length="45" mass="5079">MASLLEVVQWEETRGRLKRPRVSLGSALLAGSHALKLWVQDYAIE</sequence>
<dbReference type="STRING" id="1384459.GL4_2856"/>
<gene>
    <name evidence="1" type="ORF">GL4_2856</name>
</gene>
<dbReference type="HOGENOM" id="CLU_3201890_0_0_5"/>
<keyword evidence="2" id="KW-1185">Reference proteome</keyword>
<accession>A0A0A8K8H6</accession>
<evidence type="ECO:0000313" key="2">
    <source>
        <dbReference type="Proteomes" id="UP000031643"/>
    </source>
</evidence>
<dbReference type="KEGG" id="mcg:GL4_2856"/>
<dbReference type="EMBL" id="AP014648">
    <property type="protein sequence ID" value="BAQ18289.1"/>
    <property type="molecule type" value="Genomic_DNA"/>
</dbReference>
<name>A0A0A8K8H6_9HYPH</name>
<dbReference type="Proteomes" id="UP000031643">
    <property type="component" value="Chromosome"/>
</dbReference>
<dbReference type="AlphaFoldDB" id="A0A0A8K8H6"/>
<evidence type="ECO:0000313" key="1">
    <source>
        <dbReference type="EMBL" id="BAQ18289.1"/>
    </source>
</evidence>